<gene>
    <name evidence="2" type="ORF">TRAPUB_7204</name>
</gene>
<evidence type="ECO:0000256" key="1">
    <source>
        <dbReference type="SAM" id="MobiDB-lite"/>
    </source>
</evidence>
<proteinExistence type="predicted"/>
<accession>A0A1M2W817</accession>
<feature type="non-terminal residue" evidence="2">
    <location>
        <position position="1"/>
    </location>
</feature>
<evidence type="ECO:0000313" key="3">
    <source>
        <dbReference type="Proteomes" id="UP000184267"/>
    </source>
</evidence>
<organism evidence="2 3">
    <name type="scientific">Trametes pubescens</name>
    <name type="common">White-rot fungus</name>
    <dbReference type="NCBI Taxonomy" id="154538"/>
    <lineage>
        <taxon>Eukaryota</taxon>
        <taxon>Fungi</taxon>
        <taxon>Dikarya</taxon>
        <taxon>Basidiomycota</taxon>
        <taxon>Agaricomycotina</taxon>
        <taxon>Agaricomycetes</taxon>
        <taxon>Polyporales</taxon>
        <taxon>Polyporaceae</taxon>
        <taxon>Trametes</taxon>
    </lineage>
</organism>
<feature type="compositionally biased region" description="Low complexity" evidence="1">
    <location>
        <begin position="144"/>
        <end position="157"/>
    </location>
</feature>
<dbReference type="OrthoDB" id="10527082at2759"/>
<reference evidence="2 3" key="1">
    <citation type="submission" date="2016-10" db="EMBL/GenBank/DDBJ databases">
        <title>Genome sequence of the basidiomycete white-rot fungus Trametes pubescens.</title>
        <authorList>
            <person name="Makela M.R."/>
            <person name="Granchi Z."/>
            <person name="Peng M."/>
            <person name="De Vries R.P."/>
            <person name="Grigoriev I."/>
            <person name="Riley R."/>
            <person name="Hilden K."/>
        </authorList>
    </citation>
    <scope>NUCLEOTIDE SEQUENCE [LARGE SCALE GENOMIC DNA]</scope>
    <source>
        <strain evidence="2 3">FBCC735</strain>
    </source>
</reference>
<evidence type="ECO:0000313" key="2">
    <source>
        <dbReference type="EMBL" id="OJT15973.1"/>
    </source>
</evidence>
<dbReference type="AlphaFoldDB" id="A0A1M2W817"/>
<comment type="caution">
    <text evidence="2">The sequence shown here is derived from an EMBL/GenBank/DDBJ whole genome shotgun (WGS) entry which is preliminary data.</text>
</comment>
<feature type="region of interest" description="Disordered" evidence="1">
    <location>
        <begin position="1"/>
        <end position="51"/>
    </location>
</feature>
<dbReference type="EMBL" id="MNAD01000016">
    <property type="protein sequence ID" value="OJT15973.1"/>
    <property type="molecule type" value="Genomic_DNA"/>
</dbReference>
<feature type="compositionally biased region" description="Polar residues" evidence="1">
    <location>
        <begin position="1"/>
        <end position="15"/>
    </location>
</feature>
<keyword evidence="3" id="KW-1185">Reference proteome</keyword>
<dbReference type="OMA" id="WAAECLA"/>
<feature type="region of interest" description="Disordered" evidence="1">
    <location>
        <begin position="112"/>
        <end position="157"/>
    </location>
</feature>
<feature type="region of interest" description="Disordered" evidence="1">
    <location>
        <begin position="201"/>
        <end position="230"/>
    </location>
</feature>
<dbReference type="Proteomes" id="UP000184267">
    <property type="component" value="Unassembled WGS sequence"/>
</dbReference>
<sequence>SSGKRTGIASSNSNQRRNKGAPGAGIEVQGPLRSLPYPFAPSQQAVLPPPLQVPSSYLAHRSRRTHHRDDGPIDIGSRLRLLAPQEGRFGRRSLYAQQRALDEKLKQIKATGEALSRRDTGAPAIVPGTNAANSVPAPHRGRLATGSAQSSASHASRAGLQHFSTTAIHPAFSERQRHDGHISAQVFGVQYQQHHLEMPPPGRHYGQAQRPQHTRREDMWNVPSPGPPRHDTHAPVEVEIGAIAIQPARRHQARAHGAADDRIVAAPLSSASHDDLVSPPFYPGQAGFGQQEDVAWTSTLAGGPAPLSATVQVDTGLGDIPSNIPTAGIWAAECLAGTERVIPYDVPVLSGLGLEPTPDFEGTHNAAPTEYLPAVGPPAPIERWGGFALRSFPAN</sequence>
<protein>
    <submittedName>
        <fullName evidence="2">Uncharacterized protein</fullName>
    </submittedName>
</protein>
<name>A0A1M2W817_TRAPU</name>